<keyword evidence="7" id="KW-1185">Reference proteome</keyword>
<feature type="transmembrane region" description="Helical" evidence="1">
    <location>
        <begin position="261"/>
        <end position="280"/>
    </location>
</feature>
<dbReference type="Proteomes" id="UP001609176">
    <property type="component" value="Unassembled WGS sequence"/>
</dbReference>
<accession>A0ABW7JN81</accession>
<feature type="transmembrane region" description="Helical" evidence="1">
    <location>
        <begin position="137"/>
        <end position="164"/>
    </location>
</feature>
<keyword evidence="1" id="KW-1133">Transmembrane helix</keyword>
<gene>
    <name evidence="4" type="ORF">ACHIPV_27800</name>
    <name evidence="2" type="ORF">ACHIPZ_13565</name>
    <name evidence="3" type="ORF">ACHIRB_01750</name>
</gene>
<evidence type="ECO:0000313" key="4">
    <source>
        <dbReference type="EMBL" id="MFH5245648.1"/>
    </source>
</evidence>
<protein>
    <submittedName>
        <fullName evidence="2">Uncharacterized protein</fullName>
    </submittedName>
</protein>
<organism evidence="2 5">
    <name type="scientific">Antrihabitans spumae</name>
    <dbReference type="NCBI Taxonomy" id="3373370"/>
    <lineage>
        <taxon>Bacteria</taxon>
        <taxon>Bacillati</taxon>
        <taxon>Actinomycetota</taxon>
        <taxon>Actinomycetes</taxon>
        <taxon>Mycobacteriales</taxon>
        <taxon>Nocardiaceae</taxon>
        <taxon>Antrihabitans</taxon>
    </lineage>
</organism>
<dbReference type="Proteomes" id="UP001609175">
    <property type="component" value="Unassembled WGS sequence"/>
</dbReference>
<dbReference type="Proteomes" id="UP001609219">
    <property type="component" value="Unassembled WGS sequence"/>
</dbReference>
<keyword evidence="1" id="KW-0812">Transmembrane</keyword>
<evidence type="ECO:0000313" key="6">
    <source>
        <dbReference type="Proteomes" id="UP001609176"/>
    </source>
</evidence>
<dbReference type="EMBL" id="JBIMSO010000051">
    <property type="protein sequence ID" value="MFH5209214.1"/>
    <property type="molecule type" value="Genomic_DNA"/>
</dbReference>
<proteinExistence type="predicted"/>
<evidence type="ECO:0000313" key="2">
    <source>
        <dbReference type="EMBL" id="MFH5209214.1"/>
    </source>
</evidence>
<evidence type="ECO:0000313" key="5">
    <source>
        <dbReference type="Proteomes" id="UP001609175"/>
    </source>
</evidence>
<evidence type="ECO:0000256" key="1">
    <source>
        <dbReference type="SAM" id="Phobius"/>
    </source>
</evidence>
<dbReference type="RefSeq" id="WP_395114908.1">
    <property type="nucleotide sequence ID" value="NZ_JBIMSN010000006.1"/>
</dbReference>
<feature type="transmembrane region" description="Helical" evidence="1">
    <location>
        <begin position="93"/>
        <end position="116"/>
    </location>
</feature>
<reference evidence="5 6" key="1">
    <citation type="submission" date="2024-10" db="EMBL/GenBank/DDBJ databases">
        <authorList>
            <person name="Riesco R."/>
        </authorList>
    </citation>
    <scope>NUCLEOTIDE SEQUENCE [LARGE SCALE GENOMIC DNA]</scope>
    <source>
        <strain evidence="4 6">NCIMB 15448</strain>
        <strain evidence="2 5">NCIMB 15449</strain>
        <strain evidence="3 7">NCIMB 15450</strain>
    </source>
</reference>
<keyword evidence="1" id="KW-0472">Membrane</keyword>
<feature type="transmembrane region" description="Helical" evidence="1">
    <location>
        <begin position="46"/>
        <end position="73"/>
    </location>
</feature>
<evidence type="ECO:0000313" key="3">
    <source>
        <dbReference type="EMBL" id="MFH5227314.1"/>
    </source>
</evidence>
<evidence type="ECO:0000313" key="7">
    <source>
        <dbReference type="Proteomes" id="UP001609219"/>
    </source>
</evidence>
<comment type="caution">
    <text evidence="2">The sequence shown here is derived from an EMBL/GenBank/DDBJ whole genome shotgun (WGS) entry which is preliminary data.</text>
</comment>
<dbReference type="EMBL" id="JBIMSP010000088">
    <property type="protein sequence ID" value="MFH5245648.1"/>
    <property type="molecule type" value="Genomic_DNA"/>
</dbReference>
<dbReference type="EMBL" id="JBIMSN010000006">
    <property type="protein sequence ID" value="MFH5227314.1"/>
    <property type="molecule type" value="Genomic_DNA"/>
</dbReference>
<sequence length="281" mass="31224">MASTVAATIIVVIGAVLLYGIFNVLRDSSRVETYRRTVRAIRPWMFLTTVVHIAVLLAAIVALLQVPFLSYGWWKLLGGDGNVLVGQTGFDGIGWQIASLVIPVGIFVLVPDLAYGEELMFRLGADSMSHIERLQRQVRFGIAHCLMGVPLAAGIALILSGYYYQAIYLRALRRLELDVVPAEGVPRPTTKPYPPGPSHTGSNDEAKLEQWRLEMARVATENEQRITQWYNDYPKLVARQDRQADALRLEALTTAAAAHTVMNWIVVSVIVTSLVIIYVMY</sequence>
<feature type="transmembrane region" description="Helical" evidence="1">
    <location>
        <begin position="6"/>
        <end position="25"/>
    </location>
</feature>
<name>A0ABW7JN81_9NOCA</name>